<dbReference type="EMBL" id="JAQQLI010000008">
    <property type="protein sequence ID" value="MDC7785465.1"/>
    <property type="molecule type" value="Genomic_DNA"/>
</dbReference>
<dbReference type="RefSeq" id="WP_272776312.1">
    <property type="nucleotide sequence ID" value="NZ_JAQQLI010000008.1"/>
</dbReference>
<accession>A0ABT5J8T1</accession>
<comment type="caution">
    <text evidence="1">The sequence shown here is derived from an EMBL/GenBank/DDBJ whole genome shotgun (WGS) entry which is preliminary data.</text>
</comment>
<protein>
    <submittedName>
        <fullName evidence="1">Uncharacterized protein</fullName>
    </submittedName>
</protein>
<organism evidence="1 2">
    <name type="scientific">Rhodoplanes tepidamans</name>
    <name type="common">Rhodoplanes cryptolactis</name>
    <dbReference type="NCBI Taxonomy" id="200616"/>
    <lineage>
        <taxon>Bacteria</taxon>
        <taxon>Pseudomonadati</taxon>
        <taxon>Pseudomonadota</taxon>
        <taxon>Alphaproteobacteria</taxon>
        <taxon>Hyphomicrobiales</taxon>
        <taxon>Nitrobacteraceae</taxon>
        <taxon>Rhodoplanes</taxon>
    </lineage>
</organism>
<dbReference type="Proteomes" id="UP001165652">
    <property type="component" value="Unassembled WGS sequence"/>
</dbReference>
<proteinExistence type="predicted"/>
<evidence type="ECO:0000313" key="1">
    <source>
        <dbReference type="EMBL" id="MDC7785465.1"/>
    </source>
</evidence>
<reference evidence="1" key="1">
    <citation type="journal article" date="2023" name="Microbiol Resour">
        <title>Genome Sequences of Rhodoplanes serenus and Two Thermotolerant Strains, Rhodoplanes tepidamans and 'Rhodoplanes cryptolactis,' Further Refine the Genus.</title>
        <authorList>
            <person name="Rayyan A.A."/>
            <person name="Kyndt J.A."/>
        </authorList>
    </citation>
    <scope>NUCLEOTIDE SEQUENCE</scope>
    <source>
        <strain evidence="1">DSM 9987</strain>
    </source>
</reference>
<evidence type="ECO:0000313" key="2">
    <source>
        <dbReference type="Proteomes" id="UP001165652"/>
    </source>
</evidence>
<keyword evidence="2" id="KW-1185">Reference proteome</keyword>
<sequence length="100" mass="11348">MLMMDHGTMLASEPSMFVQEQQLHGHDEIVRFLETIKKKGLISEYLVSWNGRDGRLTPKVTVWRTDGTLPVHRVKGTIARKLFGLIPAERINIIAEQAHG</sequence>
<gene>
    <name evidence="1" type="ORF">PQJ73_07205</name>
</gene>
<name>A0ABT5J8T1_RHOTP</name>
<reference evidence="1" key="2">
    <citation type="submission" date="2023-02" db="EMBL/GenBank/DDBJ databases">
        <authorList>
            <person name="Rayyan A."/>
            <person name="Meyer T."/>
            <person name="Kyndt J.A."/>
        </authorList>
    </citation>
    <scope>NUCLEOTIDE SEQUENCE</scope>
    <source>
        <strain evidence="1">DSM 9987</strain>
    </source>
</reference>